<name>A0ABD1LHT9_9FABA</name>
<keyword evidence="3" id="KW-1185">Reference proteome</keyword>
<dbReference type="AlphaFoldDB" id="A0ABD1LHT9"/>
<accession>A0ABD1LHT9</accession>
<evidence type="ECO:0000313" key="2">
    <source>
        <dbReference type="EMBL" id="KAL2323042.1"/>
    </source>
</evidence>
<keyword evidence="1" id="KW-1133">Transmembrane helix</keyword>
<evidence type="ECO:0000256" key="1">
    <source>
        <dbReference type="SAM" id="Phobius"/>
    </source>
</evidence>
<feature type="transmembrane region" description="Helical" evidence="1">
    <location>
        <begin position="20"/>
        <end position="39"/>
    </location>
</feature>
<organism evidence="2 3">
    <name type="scientific">Flemingia macrophylla</name>
    <dbReference type="NCBI Taxonomy" id="520843"/>
    <lineage>
        <taxon>Eukaryota</taxon>
        <taxon>Viridiplantae</taxon>
        <taxon>Streptophyta</taxon>
        <taxon>Embryophyta</taxon>
        <taxon>Tracheophyta</taxon>
        <taxon>Spermatophyta</taxon>
        <taxon>Magnoliopsida</taxon>
        <taxon>eudicotyledons</taxon>
        <taxon>Gunneridae</taxon>
        <taxon>Pentapetalae</taxon>
        <taxon>rosids</taxon>
        <taxon>fabids</taxon>
        <taxon>Fabales</taxon>
        <taxon>Fabaceae</taxon>
        <taxon>Papilionoideae</taxon>
        <taxon>50 kb inversion clade</taxon>
        <taxon>NPAAA clade</taxon>
        <taxon>indigoferoid/millettioid clade</taxon>
        <taxon>Phaseoleae</taxon>
        <taxon>Flemingia</taxon>
    </lineage>
</organism>
<keyword evidence="1" id="KW-0472">Membrane</keyword>
<gene>
    <name evidence="2" type="ORF">Fmac_027421</name>
</gene>
<sequence>MVVWAWPPTARQMAVSGGVFVFGASLFGIGAYFSYANVAPQQELQKARKEILRDYLKKRFGD</sequence>
<evidence type="ECO:0000313" key="3">
    <source>
        <dbReference type="Proteomes" id="UP001603857"/>
    </source>
</evidence>
<proteinExistence type="predicted"/>
<keyword evidence="1" id="KW-0812">Transmembrane</keyword>
<reference evidence="2 3" key="1">
    <citation type="submission" date="2024-08" db="EMBL/GenBank/DDBJ databases">
        <title>Insights into the chromosomal genome structure of Flemingia macrophylla.</title>
        <authorList>
            <person name="Ding Y."/>
            <person name="Zhao Y."/>
            <person name="Bi W."/>
            <person name="Wu M."/>
            <person name="Zhao G."/>
            <person name="Gong Y."/>
            <person name="Li W."/>
            <person name="Zhang P."/>
        </authorList>
    </citation>
    <scope>NUCLEOTIDE SEQUENCE [LARGE SCALE GENOMIC DNA]</scope>
    <source>
        <strain evidence="2">DYQJB</strain>
        <tissue evidence="2">Leaf</tissue>
    </source>
</reference>
<dbReference type="EMBL" id="JBGMDY010000009">
    <property type="protein sequence ID" value="KAL2323042.1"/>
    <property type="molecule type" value="Genomic_DNA"/>
</dbReference>
<evidence type="ECO:0008006" key="4">
    <source>
        <dbReference type="Google" id="ProtNLM"/>
    </source>
</evidence>
<protein>
    <recommendedName>
        <fullName evidence="4">Transmembrane protein</fullName>
    </recommendedName>
</protein>
<dbReference type="Proteomes" id="UP001603857">
    <property type="component" value="Unassembled WGS sequence"/>
</dbReference>
<comment type="caution">
    <text evidence="2">The sequence shown here is derived from an EMBL/GenBank/DDBJ whole genome shotgun (WGS) entry which is preliminary data.</text>
</comment>